<name>B4VJK0_9CYAN</name>
<keyword evidence="1" id="KW-1133">Transmembrane helix</keyword>
<dbReference type="STRING" id="118168.MC7420_7773"/>
<gene>
    <name evidence="3" type="ORF">MC7420_7773</name>
</gene>
<dbReference type="HOGENOM" id="CLU_074052_0_0_3"/>
<feature type="domain" description="SnoaL-like" evidence="2">
    <location>
        <begin position="99"/>
        <end position="194"/>
    </location>
</feature>
<protein>
    <recommendedName>
        <fullName evidence="2">SnoaL-like domain-containing protein</fullName>
    </recommendedName>
</protein>
<dbReference type="Proteomes" id="UP000003835">
    <property type="component" value="Unassembled WGS sequence"/>
</dbReference>
<dbReference type="AlphaFoldDB" id="B4VJK0"/>
<dbReference type="EMBL" id="DS989842">
    <property type="protein sequence ID" value="EDX78035.1"/>
    <property type="molecule type" value="Genomic_DNA"/>
</dbReference>
<evidence type="ECO:0000313" key="4">
    <source>
        <dbReference type="Proteomes" id="UP000003835"/>
    </source>
</evidence>
<proteinExistence type="predicted"/>
<evidence type="ECO:0000256" key="1">
    <source>
        <dbReference type="SAM" id="Phobius"/>
    </source>
</evidence>
<dbReference type="InterPro" id="IPR037401">
    <property type="entry name" value="SnoaL-like"/>
</dbReference>
<dbReference type="eggNOG" id="ENOG502Z83E">
    <property type="taxonomic scope" value="Bacteria"/>
</dbReference>
<feature type="transmembrane region" description="Helical" evidence="1">
    <location>
        <begin position="55"/>
        <end position="75"/>
    </location>
</feature>
<sequence>MHNPVNMFRRVSRSLSVLFTGYRKPLSKPLSFKERGFDFSPGCEKSGSLSAKTKAYSLNGSMILLFALGLTLGWATAAKAEDPATAPPQLKELLAQIDAAANRRDVEGVMQFYSQDFKHSDGLTHAQMEEALKQLWERYPQLTYRTELQSWENQGDGIVAETVTTVTGTQPNNGTMVKLESMLRSRQRYENQQIVSSEILAERSQLTSGVNPPNLQVILPEQVRIGQSFNFDAIVQEPLGDNLLLGTALEEPISRDRYSQPSDLELDLLSAGGIFKVGRAPLTPQDRWISAVLIRGDGMTMITRRLNVVDR</sequence>
<reference evidence="3 4" key="1">
    <citation type="submission" date="2008-07" db="EMBL/GenBank/DDBJ databases">
        <authorList>
            <person name="Tandeau de Marsac N."/>
            <person name="Ferriera S."/>
            <person name="Johnson J."/>
            <person name="Kravitz S."/>
            <person name="Beeson K."/>
            <person name="Sutton G."/>
            <person name="Rogers Y.-H."/>
            <person name="Friedman R."/>
            <person name="Frazier M."/>
            <person name="Venter J.C."/>
        </authorList>
    </citation>
    <scope>NUCLEOTIDE SEQUENCE [LARGE SCALE GENOMIC DNA]</scope>
    <source>
        <strain evidence="3 4">PCC 7420</strain>
    </source>
</reference>
<keyword evidence="4" id="KW-1185">Reference proteome</keyword>
<organism evidence="3 4">
    <name type="scientific">Coleofasciculus chthonoplastes PCC 7420</name>
    <dbReference type="NCBI Taxonomy" id="118168"/>
    <lineage>
        <taxon>Bacteria</taxon>
        <taxon>Bacillati</taxon>
        <taxon>Cyanobacteriota</taxon>
        <taxon>Cyanophyceae</taxon>
        <taxon>Coleofasciculales</taxon>
        <taxon>Coleofasciculaceae</taxon>
        <taxon>Coleofasciculus</taxon>
    </lineage>
</organism>
<accession>B4VJK0</accession>
<evidence type="ECO:0000259" key="2">
    <source>
        <dbReference type="Pfam" id="PF12680"/>
    </source>
</evidence>
<dbReference type="SUPFAM" id="SSF54427">
    <property type="entry name" value="NTF2-like"/>
    <property type="match status" value="1"/>
</dbReference>
<keyword evidence="1" id="KW-0812">Transmembrane</keyword>
<keyword evidence="1" id="KW-0472">Membrane</keyword>
<dbReference type="InterPro" id="IPR032710">
    <property type="entry name" value="NTF2-like_dom_sf"/>
</dbReference>
<evidence type="ECO:0000313" key="3">
    <source>
        <dbReference type="EMBL" id="EDX78035.1"/>
    </source>
</evidence>
<dbReference type="Gene3D" id="3.10.450.50">
    <property type="match status" value="1"/>
</dbReference>
<dbReference type="Pfam" id="PF12680">
    <property type="entry name" value="SnoaL_2"/>
    <property type="match status" value="1"/>
</dbReference>